<dbReference type="AlphaFoldDB" id="A0A964RM62"/>
<organism evidence="1 2">
    <name type="scientific">Clostridium chromiireducens</name>
    <dbReference type="NCBI Taxonomy" id="225345"/>
    <lineage>
        <taxon>Bacteria</taxon>
        <taxon>Bacillati</taxon>
        <taxon>Bacillota</taxon>
        <taxon>Clostridia</taxon>
        <taxon>Eubacteriales</taxon>
        <taxon>Clostridiaceae</taxon>
        <taxon>Clostridium</taxon>
    </lineage>
</organism>
<gene>
    <name evidence="1" type="ORF">GKZ28_10915</name>
</gene>
<evidence type="ECO:0000313" key="1">
    <source>
        <dbReference type="EMBL" id="MVX64201.1"/>
    </source>
</evidence>
<sequence length="53" mass="6429">MVSDITYMWTDEECLYIASADMALIRKWIQNGRKEPPQEMEYINYKKRQKQQG</sequence>
<reference evidence="1" key="1">
    <citation type="submission" date="2019-12" db="EMBL/GenBank/DDBJ databases">
        <title>Microbes associate with the intestines of laboratory mice.</title>
        <authorList>
            <person name="Navarre W."/>
            <person name="Wong E."/>
        </authorList>
    </citation>
    <scope>NUCLEOTIDE SEQUENCE</scope>
    <source>
        <strain evidence="1">NM79_F5</strain>
    </source>
</reference>
<dbReference type="Proteomes" id="UP000656077">
    <property type="component" value="Unassembled WGS sequence"/>
</dbReference>
<comment type="caution">
    <text evidence="1">The sequence shown here is derived from an EMBL/GenBank/DDBJ whole genome shotgun (WGS) entry which is preliminary data.</text>
</comment>
<protein>
    <submittedName>
        <fullName evidence="1">Uncharacterized protein</fullName>
    </submittedName>
</protein>
<proteinExistence type="predicted"/>
<name>A0A964RM62_9CLOT</name>
<dbReference type="EMBL" id="WSRQ01000015">
    <property type="protein sequence ID" value="MVX64201.1"/>
    <property type="molecule type" value="Genomic_DNA"/>
</dbReference>
<evidence type="ECO:0000313" key="2">
    <source>
        <dbReference type="Proteomes" id="UP000656077"/>
    </source>
</evidence>
<accession>A0A964RM62</accession>